<organism evidence="8 9">
    <name type="scientific">Streptomyces boetiae</name>
    <dbReference type="NCBI Taxonomy" id="3075541"/>
    <lineage>
        <taxon>Bacteria</taxon>
        <taxon>Bacillati</taxon>
        <taxon>Actinomycetota</taxon>
        <taxon>Actinomycetes</taxon>
        <taxon>Kitasatosporales</taxon>
        <taxon>Streptomycetaceae</taxon>
        <taxon>Streptomyces</taxon>
    </lineage>
</organism>
<evidence type="ECO:0000256" key="2">
    <source>
        <dbReference type="ARBA" id="ARBA00008814"/>
    </source>
</evidence>
<dbReference type="PROSITE" id="PS51257">
    <property type="entry name" value="PROKAR_LIPOPROTEIN"/>
    <property type="match status" value="1"/>
</dbReference>
<dbReference type="InterPro" id="IPR006311">
    <property type="entry name" value="TAT_signal"/>
</dbReference>
<dbReference type="Pfam" id="PF01497">
    <property type="entry name" value="Peripla_BP_2"/>
    <property type="match status" value="1"/>
</dbReference>
<comment type="caution">
    <text evidence="8">The sequence shown here is derived from an EMBL/GenBank/DDBJ whole genome shotgun (WGS) entry which is preliminary data.</text>
</comment>
<evidence type="ECO:0000256" key="3">
    <source>
        <dbReference type="ARBA" id="ARBA00022448"/>
    </source>
</evidence>
<feature type="compositionally biased region" description="Gly residues" evidence="5">
    <location>
        <begin position="36"/>
        <end position="52"/>
    </location>
</feature>
<sequence>MTRFPQTAFTRRSLLAAGAAAGTGALLTACGGDGGPGGAGGESGGDGSGGGWTFTDDRGETVRLDARPERLVAYVGSAAALHDYGVRCTGVFGPTVLPDGSPDVQAARLDVEEVTVLGNTWGEFNVEAYAELQPQLLISGVHTPPDLWYVPEDSAEEILSLAPSVGIRTLGPGLATILTRYTELAEALGADLAAPAVTEARARFDAAAGAVRTAARDNGGLRVLVISATADQIWFAAPAALPDLTYFTELGVAFVSPDNPEDGGVFESASWENADRYPADLILVDNRTSNLQPADLQERKPTWRALPAVRAGQVASWTAEPTFSHTGVAPLLEDLADAVRTATRAA</sequence>
<dbReference type="InterPro" id="IPR002491">
    <property type="entry name" value="ABC_transptr_periplasmic_BD"/>
</dbReference>
<evidence type="ECO:0000313" key="8">
    <source>
        <dbReference type="EMBL" id="MDT0310276.1"/>
    </source>
</evidence>
<name>A0ABU2LFC2_9ACTN</name>
<protein>
    <submittedName>
        <fullName evidence="8">ABC transporter substrate-binding protein</fullName>
    </submittedName>
</protein>
<keyword evidence="9" id="KW-1185">Reference proteome</keyword>
<feature type="signal peptide" evidence="6">
    <location>
        <begin position="1"/>
        <end position="21"/>
    </location>
</feature>
<dbReference type="PANTHER" id="PTHR30532">
    <property type="entry name" value="IRON III DICITRATE-BINDING PERIPLASMIC PROTEIN"/>
    <property type="match status" value="1"/>
</dbReference>
<proteinExistence type="inferred from homology"/>
<gene>
    <name evidence="8" type="ORF">RM780_25490</name>
</gene>
<evidence type="ECO:0000256" key="6">
    <source>
        <dbReference type="SAM" id="SignalP"/>
    </source>
</evidence>
<dbReference type="PROSITE" id="PS51318">
    <property type="entry name" value="TAT"/>
    <property type="match status" value="1"/>
</dbReference>
<feature type="domain" description="Fe/B12 periplasmic-binding" evidence="7">
    <location>
        <begin position="60"/>
        <end position="346"/>
    </location>
</feature>
<dbReference type="Gene3D" id="3.40.50.1980">
    <property type="entry name" value="Nitrogenase molybdenum iron protein domain"/>
    <property type="match status" value="2"/>
</dbReference>
<dbReference type="InterPro" id="IPR051313">
    <property type="entry name" value="Bact_iron-sidero_bind"/>
</dbReference>
<feature type="chain" id="PRO_5046117796" evidence="6">
    <location>
        <begin position="22"/>
        <end position="346"/>
    </location>
</feature>
<feature type="region of interest" description="Disordered" evidence="5">
    <location>
        <begin position="36"/>
        <end position="57"/>
    </location>
</feature>
<dbReference type="PANTHER" id="PTHR30532:SF24">
    <property type="entry name" value="FERRIC ENTEROBACTIN-BINDING PERIPLASMIC PROTEIN FEPB"/>
    <property type="match status" value="1"/>
</dbReference>
<evidence type="ECO:0000313" key="9">
    <source>
        <dbReference type="Proteomes" id="UP001183388"/>
    </source>
</evidence>
<dbReference type="PROSITE" id="PS50983">
    <property type="entry name" value="FE_B12_PBP"/>
    <property type="match status" value="1"/>
</dbReference>
<dbReference type="EMBL" id="JAVREN010000063">
    <property type="protein sequence ID" value="MDT0310276.1"/>
    <property type="molecule type" value="Genomic_DNA"/>
</dbReference>
<dbReference type="SUPFAM" id="SSF53807">
    <property type="entry name" value="Helical backbone' metal receptor"/>
    <property type="match status" value="1"/>
</dbReference>
<keyword evidence="4 6" id="KW-0732">Signal</keyword>
<accession>A0ABU2LFC2</accession>
<evidence type="ECO:0000256" key="1">
    <source>
        <dbReference type="ARBA" id="ARBA00004196"/>
    </source>
</evidence>
<evidence type="ECO:0000256" key="4">
    <source>
        <dbReference type="ARBA" id="ARBA00022729"/>
    </source>
</evidence>
<evidence type="ECO:0000259" key="7">
    <source>
        <dbReference type="PROSITE" id="PS50983"/>
    </source>
</evidence>
<keyword evidence="3" id="KW-0813">Transport</keyword>
<evidence type="ECO:0000256" key="5">
    <source>
        <dbReference type="SAM" id="MobiDB-lite"/>
    </source>
</evidence>
<dbReference type="RefSeq" id="WP_311633247.1">
    <property type="nucleotide sequence ID" value="NZ_JAVREN010000063.1"/>
</dbReference>
<comment type="subcellular location">
    <subcellularLocation>
        <location evidence="1">Cell envelope</location>
    </subcellularLocation>
</comment>
<reference evidence="9" key="1">
    <citation type="submission" date="2023-07" db="EMBL/GenBank/DDBJ databases">
        <title>30 novel species of actinomycetes from the DSMZ collection.</title>
        <authorList>
            <person name="Nouioui I."/>
        </authorList>
    </citation>
    <scope>NUCLEOTIDE SEQUENCE [LARGE SCALE GENOMIC DNA]</scope>
    <source>
        <strain evidence="9">DSM 44917</strain>
    </source>
</reference>
<comment type="similarity">
    <text evidence="2">Belongs to the bacterial solute-binding protein 8 family.</text>
</comment>
<dbReference type="Proteomes" id="UP001183388">
    <property type="component" value="Unassembled WGS sequence"/>
</dbReference>